<dbReference type="InterPro" id="IPR008266">
    <property type="entry name" value="Tyr_kinase_AS"/>
</dbReference>
<keyword evidence="8 15" id="KW-0547">Nucleotide-binding</keyword>
<keyword evidence="10 15" id="KW-0067">ATP-binding</keyword>
<keyword evidence="16" id="KW-0812">Transmembrane</keyword>
<comment type="catalytic activity">
    <reaction evidence="14">
        <text>L-seryl-[protein] + ATP = O-phospho-L-seryl-[protein] + ADP + H(+)</text>
        <dbReference type="Rhea" id="RHEA:17989"/>
        <dbReference type="Rhea" id="RHEA-COMP:9863"/>
        <dbReference type="Rhea" id="RHEA-COMP:11604"/>
        <dbReference type="ChEBI" id="CHEBI:15378"/>
        <dbReference type="ChEBI" id="CHEBI:29999"/>
        <dbReference type="ChEBI" id="CHEBI:30616"/>
        <dbReference type="ChEBI" id="CHEBI:83421"/>
        <dbReference type="ChEBI" id="CHEBI:456216"/>
        <dbReference type="EC" id="2.7.11.1"/>
    </reaction>
</comment>
<comment type="caution">
    <text evidence="18">The sequence shown here is derived from an EMBL/GenBank/DDBJ whole genome shotgun (WGS) entry which is preliminary data.</text>
</comment>
<reference evidence="18 19" key="1">
    <citation type="journal article" date="2024" name="IMA Fungus">
        <title>Apiospora arundinis, a panoply of carbohydrate-active enzymes and secondary metabolites.</title>
        <authorList>
            <person name="Sorensen T."/>
            <person name="Petersen C."/>
            <person name="Muurmann A.T."/>
            <person name="Christiansen J.V."/>
            <person name="Brundto M.L."/>
            <person name="Overgaard C.K."/>
            <person name="Boysen A.T."/>
            <person name="Wollenberg R.D."/>
            <person name="Larsen T.O."/>
            <person name="Sorensen J.L."/>
            <person name="Nielsen K.L."/>
            <person name="Sondergaard T.E."/>
        </authorList>
    </citation>
    <scope>NUCLEOTIDE SEQUENCE [LARGE SCALE GENOMIC DNA]</scope>
    <source>
        <strain evidence="18 19">AAU 773</strain>
    </source>
</reference>
<evidence type="ECO:0000256" key="1">
    <source>
        <dbReference type="ARBA" id="ARBA00003747"/>
    </source>
</evidence>
<feature type="domain" description="Protein kinase" evidence="17">
    <location>
        <begin position="71"/>
        <end position="452"/>
    </location>
</feature>
<accession>A0ABR2HKC9</accession>
<evidence type="ECO:0000256" key="16">
    <source>
        <dbReference type="SAM" id="Phobius"/>
    </source>
</evidence>
<proteinExistence type="predicted"/>
<evidence type="ECO:0000256" key="4">
    <source>
        <dbReference type="ARBA" id="ARBA00013948"/>
    </source>
</evidence>
<evidence type="ECO:0000256" key="3">
    <source>
        <dbReference type="ARBA" id="ARBA00012513"/>
    </source>
</evidence>
<keyword evidence="6" id="KW-0723">Serine/threonine-protein kinase</keyword>
<keyword evidence="16" id="KW-1133">Transmembrane helix</keyword>
<dbReference type="InterPro" id="IPR051175">
    <property type="entry name" value="CLK_kinases"/>
</dbReference>
<feature type="transmembrane region" description="Helical" evidence="16">
    <location>
        <begin position="563"/>
        <end position="580"/>
    </location>
</feature>
<evidence type="ECO:0000256" key="12">
    <source>
        <dbReference type="ARBA" id="ARBA00033194"/>
    </source>
</evidence>
<keyword evidence="7" id="KW-0808">Transferase</keyword>
<gene>
    <name evidence="18" type="ORF">PGQ11_015095</name>
</gene>
<dbReference type="SUPFAM" id="SSF56112">
    <property type="entry name" value="Protein kinase-like (PK-like)"/>
    <property type="match status" value="1"/>
</dbReference>
<sequence length="582" mass="65088">MTDHLNTPNVEGIPTVKAFNDLAGLRYYCDPDLSQLYSEMEFENPEDYQPGGLCPIDISVYEKSSFIAGRFQVIHKLGFGGFGSVWLCYEAAAKKWRAVKVSRASLASDNNGELIVNSVMSDRSVTVAEALEHQVVLPLETFWIESINGKHLCTVLPLLGPRLSDWSTWKGKDDVDTVRRISLEMVEGMNFLHGHGICHGDFRPQNILMQLNEDAFDGIDADNIYEILEAPAMVDILLRNDGSKSPYSPDMLVSSLDWNALGRFVSDKIAIVDFGESYLSSSSDTRPLGIPGNYAAPEVLLGGQKGIGTDIYALGRTIMDFRLKECVMGDAGNYWRFKWMETLMGPCPPPFRENALERFGAQEKNADEDSESPDVPDSETMDTISYVIRSAGQTVLGDEYDHPINCHIGKERYRFKLSSDEVGSLGGLLQNLFRWQPEERWDTDRILAHRWFTEKHTPVKSCKPEWVPDNEPATLISVGYDHNTTGSSNRAASTDNTIDSLESRSDAQQVLPRQKTAWTCLQMLGVVFYLIGALATIAFFLAHMLANQPGFYAERQMVSSHELTSLVSTVVEYVIVIFILQE</sequence>
<evidence type="ECO:0000256" key="11">
    <source>
        <dbReference type="ARBA" id="ARBA00030980"/>
    </source>
</evidence>
<evidence type="ECO:0000256" key="8">
    <source>
        <dbReference type="ARBA" id="ARBA00022741"/>
    </source>
</evidence>
<dbReference type="PROSITE" id="PS00109">
    <property type="entry name" value="PROTEIN_KINASE_TYR"/>
    <property type="match status" value="1"/>
</dbReference>
<dbReference type="InterPro" id="IPR000719">
    <property type="entry name" value="Prot_kinase_dom"/>
</dbReference>
<dbReference type="Proteomes" id="UP001390339">
    <property type="component" value="Unassembled WGS sequence"/>
</dbReference>
<evidence type="ECO:0000256" key="15">
    <source>
        <dbReference type="PROSITE-ProRule" id="PRU10141"/>
    </source>
</evidence>
<comment type="catalytic activity">
    <reaction evidence="13">
        <text>L-threonyl-[protein] + ATP = O-phospho-L-threonyl-[protein] + ADP + H(+)</text>
        <dbReference type="Rhea" id="RHEA:46608"/>
        <dbReference type="Rhea" id="RHEA-COMP:11060"/>
        <dbReference type="Rhea" id="RHEA-COMP:11605"/>
        <dbReference type="ChEBI" id="CHEBI:15378"/>
        <dbReference type="ChEBI" id="CHEBI:30013"/>
        <dbReference type="ChEBI" id="CHEBI:30616"/>
        <dbReference type="ChEBI" id="CHEBI:61977"/>
        <dbReference type="ChEBI" id="CHEBI:456216"/>
        <dbReference type="EC" id="2.7.11.1"/>
    </reaction>
</comment>
<evidence type="ECO:0000256" key="9">
    <source>
        <dbReference type="ARBA" id="ARBA00022777"/>
    </source>
</evidence>
<dbReference type="PROSITE" id="PS50011">
    <property type="entry name" value="PROTEIN_KINASE_DOM"/>
    <property type="match status" value="1"/>
</dbReference>
<comment type="subunit">
    <text evidence="2">Component of the EKC/KEOPS complex composed of at least BUD32, CGI121, GON7, KAE1 and PCC1; the whole complex dimerizes.</text>
</comment>
<feature type="binding site" evidence="15">
    <location>
        <position position="100"/>
    </location>
    <ligand>
        <name>ATP</name>
        <dbReference type="ChEBI" id="CHEBI:30616"/>
    </ligand>
</feature>
<keyword evidence="19" id="KW-1185">Reference proteome</keyword>
<feature type="transmembrane region" description="Helical" evidence="16">
    <location>
        <begin position="521"/>
        <end position="542"/>
    </location>
</feature>
<dbReference type="InterPro" id="IPR011009">
    <property type="entry name" value="Kinase-like_dom_sf"/>
</dbReference>
<dbReference type="SMART" id="SM00220">
    <property type="entry name" value="S_TKc"/>
    <property type="match status" value="1"/>
</dbReference>
<dbReference type="PROSITE" id="PS00107">
    <property type="entry name" value="PROTEIN_KINASE_ATP"/>
    <property type="match status" value="1"/>
</dbReference>
<evidence type="ECO:0000259" key="17">
    <source>
        <dbReference type="PROSITE" id="PS50011"/>
    </source>
</evidence>
<evidence type="ECO:0000256" key="14">
    <source>
        <dbReference type="ARBA" id="ARBA00048679"/>
    </source>
</evidence>
<protein>
    <recommendedName>
        <fullName evidence="5">EKC/KEOPS complex subunit BUD32</fullName>
        <ecNumber evidence="3">2.7.11.1</ecNumber>
    </recommendedName>
    <alternativeName>
        <fullName evidence="11 12">Atypical Serine/threonine protein kinase BUD32</fullName>
    </alternativeName>
    <alternativeName>
        <fullName evidence="4">EKC/KEOPS complex subunit bud32</fullName>
    </alternativeName>
</protein>
<evidence type="ECO:0000256" key="7">
    <source>
        <dbReference type="ARBA" id="ARBA00022679"/>
    </source>
</evidence>
<dbReference type="EC" id="2.7.11.1" evidence="3"/>
<evidence type="ECO:0000256" key="13">
    <source>
        <dbReference type="ARBA" id="ARBA00047899"/>
    </source>
</evidence>
<evidence type="ECO:0000313" key="18">
    <source>
        <dbReference type="EMBL" id="KAK8848615.1"/>
    </source>
</evidence>
<dbReference type="InterPro" id="IPR017441">
    <property type="entry name" value="Protein_kinase_ATP_BS"/>
</dbReference>
<organism evidence="18 19">
    <name type="scientific">Apiospora arundinis</name>
    <dbReference type="NCBI Taxonomy" id="335852"/>
    <lineage>
        <taxon>Eukaryota</taxon>
        <taxon>Fungi</taxon>
        <taxon>Dikarya</taxon>
        <taxon>Ascomycota</taxon>
        <taxon>Pezizomycotina</taxon>
        <taxon>Sordariomycetes</taxon>
        <taxon>Xylariomycetidae</taxon>
        <taxon>Amphisphaeriales</taxon>
        <taxon>Apiosporaceae</taxon>
        <taxon>Apiospora</taxon>
    </lineage>
</organism>
<dbReference type="PANTHER" id="PTHR45646">
    <property type="entry name" value="SERINE/THREONINE-PROTEIN KINASE DOA-RELATED"/>
    <property type="match status" value="1"/>
</dbReference>
<evidence type="ECO:0000256" key="6">
    <source>
        <dbReference type="ARBA" id="ARBA00022527"/>
    </source>
</evidence>
<name>A0ABR2HKC9_9PEZI</name>
<evidence type="ECO:0000256" key="2">
    <source>
        <dbReference type="ARBA" id="ARBA00011534"/>
    </source>
</evidence>
<evidence type="ECO:0000313" key="19">
    <source>
        <dbReference type="Proteomes" id="UP001390339"/>
    </source>
</evidence>
<dbReference type="Gene3D" id="1.10.510.10">
    <property type="entry name" value="Transferase(Phosphotransferase) domain 1"/>
    <property type="match status" value="1"/>
</dbReference>
<comment type="function">
    <text evidence="1">Component of the EKC/KEOPS complex that is required for the formation of a threonylcarbamoyl group on adenosine at position 37 (t(6)A37) in tRNAs that read codons beginning with adenine. The complex is probably involved in the transfer of the threonylcarbamoyl moiety of threonylcarbamoyl-AMP (TC-AMP) to the N6 group of A37. BUD32 has ATPase activity in the context of the EKC/KEOPS complex and likely plays a supporting role to the catalytic subunit KAE1. The EKC/KEOPS complex also promotes both telomere uncapping and telomere elongation. The complex is required for efficient recruitment of transcriptional coactivators.</text>
</comment>
<dbReference type="Gene3D" id="3.30.200.20">
    <property type="entry name" value="Phosphorylase Kinase, domain 1"/>
    <property type="match status" value="1"/>
</dbReference>
<dbReference type="EMBL" id="JAPCWZ010000010">
    <property type="protein sequence ID" value="KAK8848615.1"/>
    <property type="molecule type" value="Genomic_DNA"/>
</dbReference>
<evidence type="ECO:0000256" key="10">
    <source>
        <dbReference type="ARBA" id="ARBA00022840"/>
    </source>
</evidence>
<dbReference type="PANTHER" id="PTHR45646:SF11">
    <property type="entry name" value="SERINE_THREONINE-PROTEIN KINASE DOA"/>
    <property type="match status" value="1"/>
</dbReference>
<keyword evidence="16" id="KW-0472">Membrane</keyword>
<evidence type="ECO:0000256" key="5">
    <source>
        <dbReference type="ARBA" id="ARBA00019973"/>
    </source>
</evidence>
<keyword evidence="9" id="KW-0418">Kinase</keyword>
<dbReference type="Pfam" id="PF00069">
    <property type="entry name" value="Pkinase"/>
    <property type="match status" value="1"/>
</dbReference>